<dbReference type="FunFam" id="3.40.50.1820:FF:000028">
    <property type="entry name" value="S9 family peptidase"/>
    <property type="match status" value="1"/>
</dbReference>
<evidence type="ECO:0000313" key="8">
    <source>
        <dbReference type="Proteomes" id="UP001596312"/>
    </source>
</evidence>
<name>A0ABD5V7Y5_9EURY</name>
<keyword evidence="2" id="KW-0645">Protease</keyword>
<protein>
    <submittedName>
        <fullName evidence="7">S9 family peptidase</fullName>
    </submittedName>
</protein>
<dbReference type="GO" id="GO:0006508">
    <property type="term" value="P:proteolysis"/>
    <property type="evidence" value="ECO:0007669"/>
    <property type="project" value="UniProtKB-KW"/>
</dbReference>
<comment type="caution">
    <text evidence="7">The sequence shown here is derived from an EMBL/GenBank/DDBJ whole genome shotgun (WGS) entry which is preliminary data.</text>
</comment>
<evidence type="ECO:0000256" key="5">
    <source>
        <dbReference type="SAM" id="MobiDB-lite"/>
    </source>
</evidence>
<evidence type="ECO:0000256" key="4">
    <source>
        <dbReference type="ARBA" id="ARBA00022825"/>
    </source>
</evidence>
<dbReference type="PANTHER" id="PTHR42776">
    <property type="entry name" value="SERINE PEPTIDASE S9 FAMILY MEMBER"/>
    <property type="match status" value="1"/>
</dbReference>
<evidence type="ECO:0000259" key="6">
    <source>
        <dbReference type="Pfam" id="PF00326"/>
    </source>
</evidence>
<dbReference type="InterPro" id="IPR011042">
    <property type="entry name" value="6-blade_b-propeller_TolB-like"/>
</dbReference>
<dbReference type="RefSeq" id="WP_340603820.1">
    <property type="nucleotide sequence ID" value="NZ_JBBMXV010000003.1"/>
</dbReference>
<dbReference type="InterPro" id="IPR029058">
    <property type="entry name" value="AB_hydrolase_fold"/>
</dbReference>
<dbReference type="EMBL" id="JBHSXQ010000003">
    <property type="protein sequence ID" value="MFC6905295.1"/>
    <property type="molecule type" value="Genomic_DNA"/>
</dbReference>
<dbReference type="SUPFAM" id="SSF53474">
    <property type="entry name" value="alpha/beta-Hydrolases"/>
    <property type="match status" value="1"/>
</dbReference>
<comment type="similarity">
    <text evidence="1">Belongs to the peptidase S9C family.</text>
</comment>
<accession>A0ABD5V7Y5</accession>
<keyword evidence="8" id="KW-1185">Reference proteome</keyword>
<dbReference type="Proteomes" id="UP001596312">
    <property type="component" value="Unassembled WGS sequence"/>
</dbReference>
<dbReference type="Pfam" id="PF00326">
    <property type="entry name" value="Peptidase_S9"/>
    <property type="match status" value="1"/>
</dbReference>
<dbReference type="Gene3D" id="2.120.10.30">
    <property type="entry name" value="TolB, C-terminal domain"/>
    <property type="match status" value="2"/>
</dbReference>
<evidence type="ECO:0000256" key="2">
    <source>
        <dbReference type="ARBA" id="ARBA00022670"/>
    </source>
</evidence>
<dbReference type="SUPFAM" id="SSF82171">
    <property type="entry name" value="DPP6 N-terminal domain-like"/>
    <property type="match status" value="1"/>
</dbReference>
<organism evidence="7 8">
    <name type="scientific">Halalkalicoccus tibetensis</name>
    <dbReference type="NCBI Taxonomy" id="175632"/>
    <lineage>
        <taxon>Archaea</taxon>
        <taxon>Methanobacteriati</taxon>
        <taxon>Methanobacteriota</taxon>
        <taxon>Stenosarchaea group</taxon>
        <taxon>Halobacteria</taxon>
        <taxon>Halobacteriales</taxon>
        <taxon>Halococcaceae</taxon>
        <taxon>Halalkalicoccus</taxon>
    </lineage>
</organism>
<dbReference type="Pfam" id="PF07676">
    <property type="entry name" value="PD40"/>
    <property type="match status" value="2"/>
</dbReference>
<evidence type="ECO:0000256" key="1">
    <source>
        <dbReference type="ARBA" id="ARBA00010040"/>
    </source>
</evidence>
<dbReference type="PANTHER" id="PTHR42776:SF4">
    <property type="entry name" value="ACYLAMINO-ACID-RELEASING ENZYME"/>
    <property type="match status" value="1"/>
</dbReference>
<dbReference type="Gene3D" id="3.40.50.1820">
    <property type="entry name" value="alpha/beta hydrolase"/>
    <property type="match status" value="1"/>
</dbReference>
<sequence length="668" mass="74173">MQTISASDYHDLVRVGDPRLSPDGERVAFVRTVPRDDEECEATIYTASLGGGEPRRFTLAEGVDSEPRWSPSGDRLAFVSTRGDDDRPQLWVAPVDGGEARPVTDVVGGVSGIAWRPDGEAIAFTQSSTEEDREEGRDLDLADPDYEPETSDPRVIDRLVYRAGGRYFDGGRSHVYTVNLADDGVTRLTDGDHDHVAPEWGDSSTLYYAAKRTDDPDDNAIHDVIAHDLEDGSEEVVVRTTSWAIGLAATPDGRVAYHYTPDEGSTLRQTEIRVFDRGAETETTVTESLDRTLEGIPKWGPEGEHLYFLTPDEGDVVLRRVRGDGSDLETVVRGGHIDGFDPGRDAVATTKSEWDHPGDLFVSTPAGAETNRLTRVNSDYLTDRAVPQPEELWFESDGEEVQGWLLTPPDMEAGESYPLVVEIHGGPHAMWSTTGTMWHEFQTLAARGYVVFWCNPRGSTGYGEEHMAAIERDWGAVTMRDVLAGADAVCEREYVDADQQFVTGGSFGGYMTGWIVGHTDRFEGAVAQRGVYDLASFYGSTDAFKLVEWDFGAEPWDEPEFLWEQSPVAHAGEVETPTLVIHADEDYRVPVNNGEMFYLFLKKNGVETRLVRYPREGHELSRSGEPAHVVDRIERIARWFDGYSERHEVPKALERGEEGLSADDREEG</sequence>
<evidence type="ECO:0000256" key="3">
    <source>
        <dbReference type="ARBA" id="ARBA00022801"/>
    </source>
</evidence>
<dbReference type="GO" id="GO:0008233">
    <property type="term" value="F:peptidase activity"/>
    <property type="evidence" value="ECO:0007669"/>
    <property type="project" value="UniProtKB-KW"/>
</dbReference>
<dbReference type="InterPro" id="IPR011659">
    <property type="entry name" value="WD40"/>
</dbReference>
<feature type="compositionally biased region" description="Acidic residues" evidence="5">
    <location>
        <begin position="141"/>
        <end position="150"/>
    </location>
</feature>
<feature type="domain" description="Peptidase S9 prolyl oligopeptidase catalytic" evidence="6">
    <location>
        <begin position="439"/>
        <end position="644"/>
    </location>
</feature>
<dbReference type="InterPro" id="IPR001375">
    <property type="entry name" value="Peptidase_S9_cat"/>
</dbReference>
<evidence type="ECO:0000313" key="7">
    <source>
        <dbReference type="EMBL" id="MFC6905295.1"/>
    </source>
</evidence>
<gene>
    <name evidence="7" type="ORF">ACFQGH_08825</name>
</gene>
<keyword evidence="3" id="KW-0378">Hydrolase</keyword>
<feature type="region of interest" description="Disordered" evidence="5">
    <location>
        <begin position="125"/>
        <end position="151"/>
    </location>
</feature>
<reference evidence="7 8" key="1">
    <citation type="journal article" date="2019" name="Int. J. Syst. Evol. Microbiol.">
        <title>The Global Catalogue of Microorganisms (GCM) 10K type strain sequencing project: providing services to taxonomists for standard genome sequencing and annotation.</title>
        <authorList>
            <consortium name="The Broad Institute Genomics Platform"/>
            <consortium name="The Broad Institute Genome Sequencing Center for Infectious Disease"/>
            <person name="Wu L."/>
            <person name="Ma J."/>
        </authorList>
    </citation>
    <scope>NUCLEOTIDE SEQUENCE [LARGE SCALE GENOMIC DNA]</scope>
    <source>
        <strain evidence="7 8">CGMCC 1.3240</strain>
    </source>
</reference>
<keyword evidence="4" id="KW-0720">Serine protease</keyword>
<proteinExistence type="inferred from homology"/>
<dbReference type="AlphaFoldDB" id="A0ABD5V7Y5"/>